<dbReference type="OMA" id="ESPQMAQ"/>
<organism evidence="1 2">
    <name type="scientific">Tribolium castaneum</name>
    <name type="common">Red flour beetle</name>
    <dbReference type="NCBI Taxonomy" id="7070"/>
    <lineage>
        <taxon>Eukaryota</taxon>
        <taxon>Metazoa</taxon>
        <taxon>Ecdysozoa</taxon>
        <taxon>Arthropoda</taxon>
        <taxon>Hexapoda</taxon>
        <taxon>Insecta</taxon>
        <taxon>Pterygota</taxon>
        <taxon>Neoptera</taxon>
        <taxon>Endopterygota</taxon>
        <taxon>Coleoptera</taxon>
        <taxon>Polyphaga</taxon>
        <taxon>Cucujiformia</taxon>
        <taxon>Tenebrionidae</taxon>
        <taxon>Tenebrionidae incertae sedis</taxon>
        <taxon>Tribolium</taxon>
    </lineage>
</organism>
<dbReference type="STRING" id="7070.D6WF54"/>
<name>D6WF54_TRICA</name>
<dbReference type="EMBL" id="KQ971327">
    <property type="protein sequence ID" value="EEZ99841.2"/>
    <property type="molecule type" value="Genomic_DNA"/>
</dbReference>
<dbReference type="GO" id="GO:0042645">
    <property type="term" value="C:mitochondrial nucleoid"/>
    <property type="evidence" value="ECO:0000318"/>
    <property type="project" value="GO_Central"/>
</dbReference>
<dbReference type="PANTHER" id="PTHR21053:SF2">
    <property type="entry name" value="TRANSCRIPTION ELONGATION FACTOR, MITOCHONDRIAL"/>
    <property type="match status" value="1"/>
</dbReference>
<dbReference type="GO" id="GO:0006392">
    <property type="term" value="P:transcription elongation by mitochondrial RNA polymerase"/>
    <property type="evidence" value="ECO:0007669"/>
    <property type="project" value="InterPro"/>
</dbReference>
<dbReference type="GO" id="GO:0003746">
    <property type="term" value="F:translation elongation factor activity"/>
    <property type="evidence" value="ECO:0007669"/>
    <property type="project" value="UniProtKB-KW"/>
</dbReference>
<keyword evidence="2" id="KW-1185">Reference proteome</keyword>
<dbReference type="Gene3D" id="1.10.150.280">
    <property type="entry name" value="AF1531-like domain"/>
    <property type="match status" value="1"/>
</dbReference>
<dbReference type="eggNOG" id="ENOG502QPVB">
    <property type="taxonomic scope" value="Eukaryota"/>
</dbReference>
<keyword evidence="1" id="KW-0251">Elongation factor</keyword>
<keyword evidence="1" id="KW-0648">Protein biosynthesis</keyword>
<proteinExistence type="predicted"/>
<dbReference type="Proteomes" id="UP000007266">
    <property type="component" value="Linkage group 3"/>
</dbReference>
<dbReference type="InterPro" id="IPR010994">
    <property type="entry name" value="RuvA_2-like"/>
</dbReference>
<accession>D6WF54</accession>
<evidence type="ECO:0000313" key="1">
    <source>
        <dbReference type="EMBL" id="EEZ99841.2"/>
    </source>
</evidence>
<dbReference type="InterPro" id="IPR039150">
    <property type="entry name" value="TEFM"/>
</dbReference>
<evidence type="ECO:0000313" key="2">
    <source>
        <dbReference type="Proteomes" id="UP000007266"/>
    </source>
</evidence>
<dbReference type="PANTHER" id="PTHR21053">
    <property type="entry name" value="TRANSCRIPTION ELONGATION FACTOR, MITOCHONDRIAL"/>
    <property type="match status" value="1"/>
</dbReference>
<protein>
    <submittedName>
        <fullName evidence="1">Transcription elongation factor, mitochondrial-like Protein</fullName>
    </submittedName>
</protein>
<dbReference type="HOGENOM" id="CLU_1206168_0_0_1"/>
<reference evidence="1 2" key="2">
    <citation type="journal article" date="2010" name="Nucleic Acids Res.">
        <title>BeetleBase in 2010: revisions to provide comprehensive genomic information for Tribolium castaneum.</title>
        <authorList>
            <person name="Kim H.S."/>
            <person name="Murphy T."/>
            <person name="Xia J."/>
            <person name="Caragea D."/>
            <person name="Park Y."/>
            <person name="Beeman R.W."/>
            <person name="Lorenzen M.D."/>
            <person name="Butcher S."/>
            <person name="Manak J.R."/>
            <person name="Brown S.J."/>
        </authorList>
    </citation>
    <scope>GENOME REANNOTATION</scope>
    <source>
        <strain evidence="1 2">Georgia GA2</strain>
    </source>
</reference>
<dbReference type="KEGG" id="tca:103313039"/>
<reference evidence="1 2" key="1">
    <citation type="journal article" date="2008" name="Nature">
        <title>The genome of the model beetle and pest Tribolium castaneum.</title>
        <authorList>
            <consortium name="Tribolium Genome Sequencing Consortium"/>
            <person name="Richards S."/>
            <person name="Gibbs R.A."/>
            <person name="Weinstock G.M."/>
            <person name="Brown S.J."/>
            <person name="Denell R."/>
            <person name="Beeman R.W."/>
            <person name="Gibbs R."/>
            <person name="Beeman R.W."/>
            <person name="Brown S.J."/>
            <person name="Bucher G."/>
            <person name="Friedrich M."/>
            <person name="Grimmelikhuijzen C.J."/>
            <person name="Klingler M."/>
            <person name="Lorenzen M."/>
            <person name="Richards S."/>
            <person name="Roth S."/>
            <person name="Schroder R."/>
            <person name="Tautz D."/>
            <person name="Zdobnov E.M."/>
            <person name="Muzny D."/>
            <person name="Gibbs R.A."/>
            <person name="Weinstock G.M."/>
            <person name="Attaway T."/>
            <person name="Bell S."/>
            <person name="Buhay C.J."/>
            <person name="Chandrabose M.N."/>
            <person name="Chavez D."/>
            <person name="Clerk-Blankenburg K.P."/>
            <person name="Cree A."/>
            <person name="Dao M."/>
            <person name="Davis C."/>
            <person name="Chacko J."/>
            <person name="Dinh H."/>
            <person name="Dugan-Rocha S."/>
            <person name="Fowler G."/>
            <person name="Garner T.T."/>
            <person name="Garnes J."/>
            <person name="Gnirke A."/>
            <person name="Hawes A."/>
            <person name="Hernandez J."/>
            <person name="Hines S."/>
            <person name="Holder M."/>
            <person name="Hume J."/>
            <person name="Jhangiani S.N."/>
            <person name="Joshi V."/>
            <person name="Khan Z.M."/>
            <person name="Jackson L."/>
            <person name="Kovar C."/>
            <person name="Kowis A."/>
            <person name="Lee S."/>
            <person name="Lewis L.R."/>
            <person name="Margolis J."/>
            <person name="Morgan M."/>
            <person name="Nazareth L.V."/>
            <person name="Nguyen N."/>
            <person name="Okwuonu G."/>
            <person name="Parker D."/>
            <person name="Richards S."/>
            <person name="Ruiz S.J."/>
            <person name="Santibanez J."/>
            <person name="Savard J."/>
            <person name="Scherer S.E."/>
            <person name="Schneider B."/>
            <person name="Sodergren E."/>
            <person name="Tautz D."/>
            <person name="Vattahil S."/>
            <person name="Villasana D."/>
            <person name="White C.S."/>
            <person name="Wright R."/>
            <person name="Park Y."/>
            <person name="Beeman R.W."/>
            <person name="Lord J."/>
            <person name="Oppert B."/>
            <person name="Lorenzen M."/>
            <person name="Brown S."/>
            <person name="Wang L."/>
            <person name="Savard J."/>
            <person name="Tautz D."/>
            <person name="Richards S."/>
            <person name="Weinstock G."/>
            <person name="Gibbs R.A."/>
            <person name="Liu Y."/>
            <person name="Worley K."/>
            <person name="Weinstock G."/>
            <person name="Elsik C.G."/>
            <person name="Reese J.T."/>
            <person name="Elhaik E."/>
            <person name="Landan G."/>
            <person name="Graur D."/>
            <person name="Arensburger P."/>
            <person name="Atkinson P."/>
            <person name="Beeman R.W."/>
            <person name="Beidler J."/>
            <person name="Brown S.J."/>
            <person name="Demuth J.P."/>
            <person name="Drury D.W."/>
            <person name="Du Y.Z."/>
            <person name="Fujiwara H."/>
            <person name="Lorenzen M."/>
            <person name="Maselli V."/>
            <person name="Osanai M."/>
            <person name="Park Y."/>
            <person name="Robertson H.M."/>
            <person name="Tu Z."/>
            <person name="Wang J.J."/>
            <person name="Wang S."/>
            <person name="Richards S."/>
            <person name="Song H."/>
            <person name="Zhang L."/>
            <person name="Sodergren E."/>
            <person name="Werner D."/>
            <person name="Stanke M."/>
            <person name="Morgenstern B."/>
            <person name="Solovyev V."/>
            <person name="Kosarev P."/>
            <person name="Brown G."/>
            <person name="Chen H.C."/>
            <person name="Ermolaeva O."/>
            <person name="Hlavina W."/>
            <person name="Kapustin Y."/>
            <person name="Kiryutin B."/>
            <person name="Kitts P."/>
            <person name="Maglott D."/>
            <person name="Pruitt K."/>
            <person name="Sapojnikov V."/>
            <person name="Souvorov A."/>
            <person name="Mackey A.J."/>
            <person name="Waterhouse R.M."/>
            <person name="Wyder S."/>
            <person name="Zdobnov E.M."/>
            <person name="Zdobnov E.M."/>
            <person name="Wyder S."/>
            <person name="Kriventseva E.V."/>
            <person name="Kadowaki T."/>
            <person name="Bork P."/>
            <person name="Aranda M."/>
            <person name="Bao R."/>
            <person name="Beermann A."/>
            <person name="Berns N."/>
            <person name="Bolognesi R."/>
            <person name="Bonneton F."/>
            <person name="Bopp D."/>
            <person name="Brown S.J."/>
            <person name="Bucher G."/>
            <person name="Butts T."/>
            <person name="Chaumot A."/>
            <person name="Denell R.E."/>
            <person name="Ferrier D.E."/>
            <person name="Friedrich M."/>
            <person name="Gordon C.M."/>
            <person name="Jindra M."/>
            <person name="Klingler M."/>
            <person name="Lan Q."/>
            <person name="Lattorff H.M."/>
            <person name="Laudet V."/>
            <person name="von Levetsow C."/>
            <person name="Liu Z."/>
            <person name="Lutz R."/>
            <person name="Lynch J.A."/>
            <person name="da Fonseca R.N."/>
            <person name="Posnien N."/>
            <person name="Reuter R."/>
            <person name="Roth S."/>
            <person name="Savard J."/>
            <person name="Schinko J.B."/>
            <person name="Schmitt C."/>
            <person name="Schoppmeier M."/>
            <person name="Schroder R."/>
            <person name="Shippy T.D."/>
            <person name="Simonnet F."/>
            <person name="Marques-Souza H."/>
            <person name="Tautz D."/>
            <person name="Tomoyasu Y."/>
            <person name="Trauner J."/>
            <person name="Van der Zee M."/>
            <person name="Vervoort M."/>
            <person name="Wittkopp N."/>
            <person name="Wimmer E.A."/>
            <person name="Yang X."/>
            <person name="Jones A.K."/>
            <person name="Sattelle D.B."/>
            <person name="Ebert P.R."/>
            <person name="Nelson D."/>
            <person name="Scott J.G."/>
            <person name="Beeman R.W."/>
            <person name="Muthukrishnan S."/>
            <person name="Kramer K.J."/>
            <person name="Arakane Y."/>
            <person name="Beeman R.W."/>
            <person name="Zhu Q."/>
            <person name="Hogenkamp D."/>
            <person name="Dixit R."/>
            <person name="Oppert B."/>
            <person name="Jiang H."/>
            <person name="Zou Z."/>
            <person name="Marshall J."/>
            <person name="Elpidina E."/>
            <person name="Vinokurov K."/>
            <person name="Oppert C."/>
            <person name="Zou Z."/>
            <person name="Evans J."/>
            <person name="Lu Z."/>
            <person name="Zhao P."/>
            <person name="Sumathipala N."/>
            <person name="Altincicek B."/>
            <person name="Vilcinskas A."/>
            <person name="Williams M."/>
            <person name="Hultmark D."/>
            <person name="Hetru C."/>
            <person name="Jiang H."/>
            <person name="Grimmelikhuijzen C.J."/>
            <person name="Hauser F."/>
            <person name="Cazzamali G."/>
            <person name="Williamson M."/>
            <person name="Park Y."/>
            <person name="Li B."/>
            <person name="Tanaka Y."/>
            <person name="Predel R."/>
            <person name="Neupert S."/>
            <person name="Schachtner J."/>
            <person name="Verleyen P."/>
            <person name="Raible F."/>
            <person name="Bork P."/>
            <person name="Friedrich M."/>
            <person name="Walden K.K."/>
            <person name="Robertson H.M."/>
            <person name="Angeli S."/>
            <person name="Foret S."/>
            <person name="Bucher G."/>
            <person name="Schuetz S."/>
            <person name="Maleszka R."/>
            <person name="Wimmer E.A."/>
            <person name="Beeman R.W."/>
            <person name="Lorenzen M."/>
            <person name="Tomoyasu Y."/>
            <person name="Miller S.C."/>
            <person name="Grossmann D."/>
            <person name="Bucher G."/>
        </authorList>
    </citation>
    <scope>NUCLEOTIDE SEQUENCE [LARGE SCALE GENOMIC DNA]</scope>
    <source>
        <strain evidence="1 2">Georgia GA2</strain>
    </source>
</reference>
<sequence>MLFTKGLAFKTRLLFSQTARFLNSNLMPNFSQFSIEPKFNDAEQEKILNILNESNKDQLQCLNVAQTNIKRLENYKKRNGPFKSLNELLEVDGLSVKMLEKMCKQLISDSTNSNVKTTNENKKMRQILTPQLPASTHVSTAVGIHLAPMGVSWAKLSGNQLESWGYEDFTNLPKKMFSTDTFKLALGILNQIPTGDAYIFEGTSSMGLQGQKQSSAVPPYTQQLELCSMLLALINTSSSHNTVSQDADSDADITNCVYFLRSKLPARMFKTLVGNECVSCTSVILHLLGDSPDGVMLPCSSITFEEKLKSDYLGKSPAHKELLGQALMLVIAFMDLCVRKNPVSIKAIAPNRK</sequence>
<gene>
    <name evidence="1" type="primary">AUGUSTUS-3.0.2_02622</name>
    <name evidence="1" type="ORF">TcasGA2_TC002622</name>
</gene>
<dbReference type="OrthoDB" id="5949570at2759"/>
<dbReference type="AlphaFoldDB" id="D6WF54"/>
<dbReference type="SUPFAM" id="SSF47781">
    <property type="entry name" value="RuvA domain 2-like"/>
    <property type="match status" value="1"/>
</dbReference>